<dbReference type="GO" id="GO:0000978">
    <property type="term" value="F:RNA polymerase II cis-regulatory region sequence-specific DNA binding"/>
    <property type="evidence" value="ECO:0007669"/>
    <property type="project" value="TreeGrafter"/>
</dbReference>
<keyword evidence="2" id="KW-0479">Metal-binding</keyword>
<gene>
    <name evidence="10" type="ORF">MGAL_10B040064</name>
</gene>
<dbReference type="Proteomes" id="UP000596742">
    <property type="component" value="Unassembled WGS sequence"/>
</dbReference>
<evidence type="ECO:0000256" key="5">
    <source>
        <dbReference type="ARBA" id="ARBA00022833"/>
    </source>
</evidence>
<comment type="caution">
    <text evidence="10">The sequence shown here is derived from an EMBL/GenBank/DDBJ whole genome shotgun (WGS) entry which is preliminary data.</text>
</comment>
<feature type="domain" description="C2H2-type" evidence="9">
    <location>
        <begin position="219"/>
        <end position="246"/>
    </location>
</feature>
<dbReference type="Gene3D" id="3.30.160.60">
    <property type="entry name" value="Classic Zinc Finger"/>
    <property type="match status" value="5"/>
</dbReference>
<feature type="domain" description="C2H2-type" evidence="9">
    <location>
        <begin position="283"/>
        <end position="310"/>
    </location>
</feature>
<feature type="region of interest" description="Disordered" evidence="8">
    <location>
        <begin position="119"/>
        <end position="144"/>
    </location>
</feature>
<dbReference type="GO" id="GO:0008270">
    <property type="term" value="F:zinc ion binding"/>
    <property type="evidence" value="ECO:0007669"/>
    <property type="project" value="UniProtKB-KW"/>
</dbReference>
<dbReference type="GO" id="GO:0005634">
    <property type="term" value="C:nucleus"/>
    <property type="evidence" value="ECO:0007669"/>
    <property type="project" value="UniProtKB-SubCell"/>
</dbReference>
<evidence type="ECO:0000313" key="10">
    <source>
        <dbReference type="EMBL" id="VDI39145.1"/>
    </source>
</evidence>
<dbReference type="SUPFAM" id="SSF57667">
    <property type="entry name" value="beta-beta-alpha zinc fingers"/>
    <property type="match status" value="3"/>
</dbReference>
<dbReference type="PANTHER" id="PTHR24388">
    <property type="entry name" value="ZINC FINGER PROTEIN"/>
    <property type="match status" value="1"/>
</dbReference>
<feature type="domain" description="C2H2-type" evidence="9">
    <location>
        <begin position="187"/>
        <end position="214"/>
    </location>
</feature>
<dbReference type="Pfam" id="PF00096">
    <property type="entry name" value="zf-C2H2"/>
    <property type="match status" value="5"/>
</dbReference>
<comment type="subcellular location">
    <subcellularLocation>
        <location evidence="1">Nucleus</location>
    </subcellularLocation>
</comment>
<name>A0A8B6EU52_MYTGA</name>
<dbReference type="FunFam" id="3.30.160.60:FF:002343">
    <property type="entry name" value="Zinc finger protein 33A"/>
    <property type="match status" value="1"/>
</dbReference>
<dbReference type="FunFam" id="3.30.160.60:FF:001818">
    <property type="entry name" value="GDNF-inducible zinc finger protein 1 isoform X1"/>
    <property type="match status" value="1"/>
</dbReference>
<evidence type="ECO:0000256" key="1">
    <source>
        <dbReference type="ARBA" id="ARBA00004123"/>
    </source>
</evidence>
<dbReference type="GO" id="GO:0000981">
    <property type="term" value="F:DNA-binding transcription factor activity, RNA polymerase II-specific"/>
    <property type="evidence" value="ECO:0007669"/>
    <property type="project" value="TreeGrafter"/>
</dbReference>
<feature type="compositionally biased region" description="Basic and acidic residues" evidence="8">
    <location>
        <begin position="119"/>
        <end position="136"/>
    </location>
</feature>
<sequence>MACIKDDGNYVIKDPEFYEINEDEIPIEDEITANENCARLFYHVKQEHINGKYIVHTVQASEEPDMDDIDNQIHQDDYHRDLIKTKRKDVKSYRRKHVGCDICLRNFPDRCTMIQHRLSHDGERAKQKQKKSENKNKNNHKIGPKIKKTKRDKTLECDICFRTLSSKSNLERHMDVHLREPVYNRTFKCQICGKTFGKFSRYESHTQTHNSDINNDNKFRCGVCGRVEKGKRDFENHMRVHTGTRPYNCDICDRSFKQKSHLRRHSRVHTGESALYKYKGKIIQCDICDRSFKQKSHLRRHSRVHTGESALYKGEIIQCDICGRNFGQNHQLIRHMKCHYPPTKKEYKCDYCPKDDITSPWCSPFYATMKPTVE</sequence>
<dbReference type="PROSITE" id="PS50157">
    <property type="entry name" value="ZINC_FINGER_C2H2_2"/>
    <property type="match status" value="7"/>
</dbReference>
<dbReference type="SMART" id="SM00355">
    <property type="entry name" value="ZnF_C2H2"/>
    <property type="match status" value="7"/>
</dbReference>
<feature type="domain" description="C2H2-type" evidence="9">
    <location>
        <begin position="98"/>
        <end position="125"/>
    </location>
</feature>
<feature type="domain" description="C2H2-type" evidence="9">
    <location>
        <begin position="317"/>
        <end position="344"/>
    </location>
</feature>
<feature type="domain" description="C2H2-type" evidence="9">
    <location>
        <begin position="155"/>
        <end position="182"/>
    </location>
</feature>
<dbReference type="PROSITE" id="PS00028">
    <property type="entry name" value="ZINC_FINGER_C2H2_1"/>
    <property type="match status" value="6"/>
</dbReference>
<dbReference type="EMBL" id="UYJE01005654">
    <property type="protein sequence ID" value="VDI39145.1"/>
    <property type="molecule type" value="Genomic_DNA"/>
</dbReference>
<keyword evidence="4 7" id="KW-0863">Zinc-finger</keyword>
<evidence type="ECO:0000256" key="3">
    <source>
        <dbReference type="ARBA" id="ARBA00022737"/>
    </source>
</evidence>
<proteinExistence type="predicted"/>
<evidence type="ECO:0000256" key="4">
    <source>
        <dbReference type="ARBA" id="ARBA00022771"/>
    </source>
</evidence>
<evidence type="ECO:0000256" key="2">
    <source>
        <dbReference type="ARBA" id="ARBA00022723"/>
    </source>
</evidence>
<keyword evidence="6" id="KW-0539">Nucleus</keyword>
<evidence type="ECO:0000256" key="6">
    <source>
        <dbReference type="ARBA" id="ARBA00023242"/>
    </source>
</evidence>
<evidence type="ECO:0000259" key="9">
    <source>
        <dbReference type="PROSITE" id="PS50157"/>
    </source>
</evidence>
<evidence type="ECO:0000313" key="11">
    <source>
        <dbReference type="Proteomes" id="UP000596742"/>
    </source>
</evidence>
<evidence type="ECO:0000256" key="8">
    <source>
        <dbReference type="SAM" id="MobiDB-lite"/>
    </source>
</evidence>
<keyword evidence="3" id="KW-0677">Repeat</keyword>
<keyword evidence="5" id="KW-0862">Zinc</keyword>
<dbReference type="PANTHER" id="PTHR24388:SF54">
    <property type="entry name" value="PROTEIN ESCARGOT"/>
    <property type="match status" value="1"/>
</dbReference>
<reference evidence="10" key="1">
    <citation type="submission" date="2018-11" db="EMBL/GenBank/DDBJ databases">
        <authorList>
            <person name="Alioto T."/>
            <person name="Alioto T."/>
        </authorList>
    </citation>
    <scope>NUCLEOTIDE SEQUENCE</scope>
</reference>
<feature type="domain" description="C2H2-type" evidence="9">
    <location>
        <begin position="247"/>
        <end position="274"/>
    </location>
</feature>
<dbReference type="InterPro" id="IPR050527">
    <property type="entry name" value="Snail/Krueppel_Znf"/>
</dbReference>
<keyword evidence="11" id="KW-1185">Reference proteome</keyword>
<protein>
    <recommendedName>
        <fullName evidence="9">C2H2-type domain-containing protein</fullName>
    </recommendedName>
</protein>
<dbReference type="InterPro" id="IPR036236">
    <property type="entry name" value="Znf_C2H2_sf"/>
</dbReference>
<evidence type="ECO:0000256" key="7">
    <source>
        <dbReference type="PROSITE-ProRule" id="PRU00042"/>
    </source>
</evidence>
<dbReference type="AlphaFoldDB" id="A0A8B6EU52"/>
<organism evidence="10 11">
    <name type="scientific">Mytilus galloprovincialis</name>
    <name type="common">Mediterranean mussel</name>
    <dbReference type="NCBI Taxonomy" id="29158"/>
    <lineage>
        <taxon>Eukaryota</taxon>
        <taxon>Metazoa</taxon>
        <taxon>Spiralia</taxon>
        <taxon>Lophotrochozoa</taxon>
        <taxon>Mollusca</taxon>
        <taxon>Bivalvia</taxon>
        <taxon>Autobranchia</taxon>
        <taxon>Pteriomorphia</taxon>
        <taxon>Mytilida</taxon>
        <taxon>Mytiloidea</taxon>
        <taxon>Mytilidae</taxon>
        <taxon>Mytilinae</taxon>
        <taxon>Mytilus</taxon>
    </lineage>
</organism>
<dbReference type="InterPro" id="IPR013087">
    <property type="entry name" value="Znf_C2H2_type"/>
</dbReference>
<accession>A0A8B6EU52</accession>